<dbReference type="AlphaFoldDB" id="A0A1B6W0H4"/>
<dbReference type="PANTHER" id="PTHR33375">
    <property type="entry name" value="CHROMOSOME-PARTITIONING PROTEIN PARB-RELATED"/>
    <property type="match status" value="1"/>
</dbReference>
<gene>
    <name evidence="2" type="ORF">A7Q00_02330</name>
</gene>
<dbReference type="EMBL" id="LXSQ01000007">
    <property type="protein sequence ID" value="OAM44080.1"/>
    <property type="molecule type" value="Genomic_DNA"/>
</dbReference>
<keyword evidence="3" id="KW-1185">Reference proteome</keyword>
<evidence type="ECO:0000313" key="2">
    <source>
        <dbReference type="EMBL" id="OAM44080.1"/>
    </source>
</evidence>
<feature type="domain" description="ParB-like N-terminal" evidence="1">
    <location>
        <begin position="45"/>
        <end position="145"/>
    </location>
</feature>
<dbReference type="RefSeq" id="WP_064089042.1">
    <property type="nucleotide sequence ID" value="NZ_LXSQ01000007.1"/>
</dbReference>
<dbReference type="PANTHER" id="PTHR33375:SF1">
    <property type="entry name" value="CHROMOSOME-PARTITIONING PROTEIN PARB-RELATED"/>
    <property type="match status" value="1"/>
</dbReference>
<dbReference type="GO" id="GO:0007059">
    <property type="term" value="P:chromosome segregation"/>
    <property type="evidence" value="ECO:0007669"/>
    <property type="project" value="TreeGrafter"/>
</dbReference>
<accession>A0A1B6W0H4</accession>
<dbReference type="STRING" id="1795832.A7Q00_02330"/>
<dbReference type="InterPro" id="IPR050336">
    <property type="entry name" value="Chromosome_partition/occlusion"/>
</dbReference>
<protein>
    <recommendedName>
        <fullName evidence="1">ParB-like N-terminal domain-containing protein</fullName>
    </recommendedName>
</protein>
<proteinExistence type="predicted"/>
<dbReference type="Proteomes" id="UP000077726">
    <property type="component" value="Unassembled WGS sequence"/>
</dbReference>
<organism evidence="2 3">
    <name type="scientific">Eikenella halliae</name>
    <dbReference type="NCBI Taxonomy" id="1795832"/>
    <lineage>
        <taxon>Bacteria</taxon>
        <taxon>Pseudomonadati</taxon>
        <taxon>Pseudomonadota</taxon>
        <taxon>Betaproteobacteria</taxon>
        <taxon>Neisseriales</taxon>
        <taxon>Neisseriaceae</taxon>
        <taxon>Eikenella</taxon>
    </lineage>
</organism>
<dbReference type="Pfam" id="PF02195">
    <property type="entry name" value="ParB_N"/>
    <property type="match status" value="1"/>
</dbReference>
<sequence length="252" mass="28547">MNKPVQPRKPQLTLDAAAASLMVPQPAQTGMDIAVKDDVFPGLFLNVPVSEIDFFDKNPRTRHDPELYRQIKESIRETGVQQPVHITRRPGCRCYVLSQGGNTRLKIVQELYAETGDGRFAAIPAIYAEYTSEADIRIAHLIENEQRAEMCFWDKAQAYAAIRDMFQAESAKQLSLRELEALFLTHGLSLTYQVLGYLFFAKDHLSGLGSLCMYLSNSKTIELRALYRNFSDYLKQGYNEQELSSLAEILAE</sequence>
<evidence type="ECO:0000259" key="1">
    <source>
        <dbReference type="SMART" id="SM00470"/>
    </source>
</evidence>
<evidence type="ECO:0000313" key="3">
    <source>
        <dbReference type="Proteomes" id="UP000077726"/>
    </source>
</evidence>
<dbReference type="GO" id="GO:0005694">
    <property type="term" value="C:chromosome"/>
    <property type="evidence" value="ECO:0007669"/>
    <property type="project" value="TreeGrafter"/>
</dbReference>
<reference evidence="3" key="1">
    <citation type="submission" date="2016-05" db="EMBL/GenBank/DDBJ databases">
        <title>Draft genome of Corynebacterium afermentans subsp. afermentans LCDC 88199T.</title>
        <authorList>
            <person name="Bernier A.-M."/>
            <person name="Bernard K."/>
        </authorList>
    </citation>
    <scope>NUCLEOTIDE SEQUENCE [LARGE SCALE GENOMIC DNA]</scope>
    <source>
        <strain evidence="3">NML130454</strain>
    </source>
</reference>
<dbReference type="InterPro" id="IPR003115">
    <property type="entry name" value="ParB_N"/>
</dbReference>
<comment type="caution">
    <text evidence="2">The sequence shown here is derived from an EMBL/GenBank/DDBJ whole genome shotgun (WGS) entry which is preliminary data.</text>
</comment>
<dbReference type="SMART" id="SM00470">
    <property type="entry name" value="ParB"/>
    <property type="match status" value="1"/>
</dbReference>
<name>A0A1B6W0H4_9NEIS</name>
<dbReference type="Gene3D" id="3.90.1530.10">
    <property type="entry name" value="Conserved hypothetical protein from pyrococcus furiosus pfu- 392566-001, ParB domain"/>
    <property type="match status" value="1"/>
</dbReference>
<dbReference type="InterPro" id="IPR036086">
    <property type="entry name" value="ParB/Sulfiredoxin_sf"/>
</dbReference>
<dbReference type="SUPFAM" id="SSF110849">
    <property type="entry name" value="ParB/Sulfiredoxin"/>
    <property type="match status" value="1"/>
</dbReference>